<protein>
    <submittedName>
        <fullName evidence="1">Uncharacterized protein</fullName>
    </submittedName>
</protein>
<dbReference type="Proteomes" id="UP000707071">
    <property type="component" value="Unassembled WGS sequence"/>
</dbReference>
<evidence type="ECO:0000313" key="2">
    <source>
        <dbReference type="Proteomes" id="UP000707071"/>
    </source>
</evidence>
<accession>A0A9P7QKU7</accession>
<proteinExistence type="predicted"/>
<keyword evidence="2" id="KW-1185">Reference proteome</keyword>
<evidence type="ECO:0000313" key="1">
    <source>
        <dbReference type="EMBL" id="KAG6300656.1"/>
    </source>
</evidence>
<organism evidence="1 2">
    <name type="scientific">Claviceps aff. purpurea</name>
    <dbReference type="NCBI Taxonomy" id="1967640"/>
    <lineage>
        <taxon>Eukaryota</taxon>
        <taxon>Fungi</taxon>
        <taxon>Dikarya</taxon>
        <taxon>Ascomycota</taxon>
        <taxon>Pezizomycotina</taxon>
        <taxon>Sordariomycetes</taxon>
        <taxon>Hypocreomycetidae</taxon>
        <taxon>Hypocreales</taxon>
        <taxon>Clavicipitaceae</taxon>
        <taxon>Claviceps</taxon>
    </lineage>
</organism>
<comment type="caution">
    <text evidence="1">The sequence shown here is derived from an EMBL/GenBank/DDBJ whole genome shotgun (WGS) entry which is preliminary data.</text>
</comment>
<gene>
    <name evidence="1" type="ORF">E4U09_006556</name>
</gene>
<dbReference type="AlphaFoldDB" id="A0A9P7QKU7"/>
<name>A0A9P7QKU7_9HYPO</name>
<reference evidence="1 2" key="1">
    <citation type="journal article" date="2020" name="bioRxiv">
        <title>Whole genome comparisons of ergot fungi reveals the divergence and evolution of species within the genus Claviceps are the result of varying mechanisms driving genome evolution and host range expansion.</title>
        <authorList>
            <person name="Wyka S.A."/>
            <person name="Mondo S.J."/>
            <person name="Liu M."/>
            <person name="Dettman J."/>
            <person name="Nalam V."/>
            <person name="Broders K.D."/>
        </authorList>
    </citation>
    <scope>NUCLEOTIDE SEQUENCE [LARGE SCALE GENOMIC DNA]</scope>
    <source>
        <strain evidence="1 2">Clav52</strain>
    </source>
</reference>
<dbReference type="EMBL" id="SRRH01000060">
    <property type="protein sequence ID" value="KAG6300656.1"/>
    <property type="molecule type" value="Genomic_DNA"/>
</dbReference>
<sequence length="61" mass="6996">MESINAAATLQVSYNKLKLSSVDQWDESDDWIEALQKFAQGQNFWYKVDPNKPESPSGFLE</sequence>